<keyword evidence="11" id="KW-1185">Reference proteome</keyword>
<evidence type="ECO:0000256" key="7">
    <source>
        <dbReference type="ARBA" id="ARBA00022840"/>
    </source>
</evidence>
<dbReference type="EMBL" id="JBEPTQ010000002">
    <property type="protein sequence ID" value="MET4716643.1"/>
    <property type="molecule type" value="Genomic_DNA"/>
</dbReference>
<accession>A0ABV2RI75</accession>
<comment type="pathway">
    <text evidence="2 9">Amino-acid biosynthesis; L-histidine biosynthesis; L-histidine from 5-phospho-alpha-D-ribose 1-diphosphate: step 2/9.</text>
</comment>
<comment type="similarity">
    <text evidence="3 9">Belongs to the PRA-PH family.</text>
</comment>
<evidence type="ECO:0000256" key="1">
    <source>
        <dbReference type="ARBA" id="ARBA00001460"/>
    </source>
</evidence>
<evidence type="ECO:0000313" key="11">
    <source>
        <dbReference type="Proteomes" id="UP001549291"/>
    </source>
</evidence>
<dbReference type="Pfam" id="PF01503">
    <property type="entry name" value="PRA-PH"/>
    <property type="match status" value="1"/>
</dbReference>
<dbReference type="NCBIfam" id="TIGR03188">
    <property type="entry name" value="histidine_hisI"/>
    <property type="match status" value="1"/>
</dbReference>
<keyword evidence="4 9" id="KW-0028">Amino-acid biosynthesis</keyword>
<keyword evidence="7 9" id="KW-0067">ATP-binding</keyword>
<name>A0ABV2RI75_BRAJP</name>
<evidence type="ECO:0000256" key="3">
    <source>
        <dbReference type="ARBA" id="ARBA00009392"/>
    </source>
</evidence>
<sequence>MASVALCVVRVIPMSRFTIHDLADTIDARAAAGGEASYTRKLLDRGAEHCAKKFGEEAVETVIAAVENDRAHLIAESADLLYHFLVLLKARGVKLEEVEAALDKRTNMSGLEEKASRKG</sequence>
<dbReference type="Proteomes" id="UP001549291">
    <property type="component" value="Unassembled WGS sequence"/>
</dbReference>
<evidence type="ECO:0000313" key="10">
    <source>
        <dbReference type="EMBL" id="MET4716643.1"/>
    </source>
</evidence>
<reference evidence="10 11" key="1">
    <citation type="submission" date="2024-06" db="EMBL/GenBank/DDBJ databases">
        <title>Genomic Encyclopedia of Type Strains, Phase V (KMG-V): Genome sequencing to study the core and pangenomes of soil and plant-associated prokaryotes.</title>
        <authorList>
            <person name="Whitman W."/>
        </authorList>
    </citation>
    <scope>NUCLEOTIDE SEQUENCE [LARGE SCALE GENOMIC DNA]</scope>
    <source>
        <strain evidence="10 11">USDA 160</strain>
    </source>
</reference>
<dbReference type="CDD" id="cd11534">
    <property type="entry name" value="NTP-PPase_HisIE_like"/>
    <property type="match status" value="1"/>
</dbReference>
<dbReference type="SUPFAM" id="SSF101386">
    <property type="entry name" value="all-alpha NTP pyrophosphatases"/>
    <property type="match status" value="1"/>
</dbReference>
<dbReference type="PANTHER" id="PTHR42945:SF1">
    <property type="entry name" value="HISTIDINE BIOSYNTHESIS BIFUNCTIONAL PROTEIN HIS7"/>
    <property type="match status" value="1"/>
</dbReference>
<dbReference type="Gene3D" id="1.10.287.1080">
    <property type="entry name" value="MazG-like"/>
    <property type="match status" value="1"/>
</dbReference>
<comment type="caution">
    <text evidence="10">The sequence shown here is derived from an EMBL/GenBank/DDBJ whole genome shotgun (WGS) entry which is preliminary data.</text>
</comment>
<dbReference type="NCBIfam" id="NF001613">
    <property type="entry name" value="PRK00400.1-5"/>
    <property type="match status" value="1"/>
</dbReference>
<evidence type="ECO:0000256" key="2">
    <source>
        <dbReference type="ARBA" id="ARBA00005204"/>
    </source>
</evidence>
<evidence type="ECO:0000256" key="8">
    <source>
        <dbReference type="ARBA" id="ARBA00023102"/>
    </source>
</evidence>
<proteinExistence type="inferred from homology"/>
<dbReference type="PANTHER" id="PTHR42945">
    <property type="entry name" value="HISTIDINE BIOSYNTHESIS BIFUNCTIONAL PROTEIN"/>
    <property type="match status" value="1"/>
</dbReference>
<keyword evidence="5 9" id="KW-0547">Nucleotide-binding</keyword>
<evidence type="ECO:0000256" key="9">
    <source>
        <dbReference type="HAMAP-Rule" id="MF_01020"/>
    </source>
</evidence>
<dbReference type="InterPro" id="IPR021130">
    <property type="entry name" value="PRib-ATP_PPHydrolase-like"/>
</dbReference>
<keyword evidence="8 9" id="KW-0368">Histidine biosynthesis</keyword>
<dbReference type="EC" id="3.6.1.31" evidence="9"/>
<comment type="catalytic activity">
    <reaction evidence="1 9">
        <text>1-(5-phospho-beta-D-ribosyl)-ATP + H2O = 1-(5-phospho-beta-D-ribosyl)-5'-AMP + diphosphate + H(+)</text>
        <dbReference type="Rhea" id="RHEA:22828"/>
        <dbReference type="ChEBI" id="CHEBI:15377"/>
        <dbReference type="ChEBI" id="CHEBI:15378"/>
        <dbReference type="ChEBI" id="CHEBI:33019"/>
        <dbReference type="ChEBI" id="CHEBI:59457"/>
        <dbReference type="ChEBI" id="CHEBI:73183"/>
        <dbReference type="EC" id="3.6.1.31"/>
    </reaction>
</comment>
<keyword evidence="6 9" id="KW-0378">Hydrolase</keyword>
<organism evidence="10 11">
    <name type="scientific">Bradyrhizobium japonicum</name>
    <dbReference type="NCBI Taxonomy" id="375"/>
    <lineage>
        <taxon>Bacteria</taxon>
        <taxon>Pseudomonadati</taxon>
        <taxon>Pseudomonadota</taxon>
        <taxon>Alphaproteobacteria</taxon>
        <taxon>Hyphomicrobiales</taxon>
        <taxon>Nitrobacteraceae</taxon>
        <taxon>Bradyrhizobium</taxon>
    </lineage>
</organism>
<dbReference type="InterPro" id="IPR008179">
    <property type="entry name" value="HisE"/>
</dbReference>
<comment type="subcellular location">
    <subcellularLocation>
        <location evidence="9">Cytoplasm</location>
    </subcellularLocation>
</comment>
<gene>
    <name evidence="9" type="primary">hisE</name>
    <name evidence="10" type="ORF">ABIF63_000749</name>
</gene>
<dbReference type="HAMAP" id="MF_01020">
    <property type="entry name" value="HisE"/>
    <property type="match status" value="1"/>
</dbReference>
<evidence type="ECO:0000256" key="6">
    <source>
        <dbReference type="ARBA" id="ARBA00022801"/>
    </source>
</evidence>
<protein>
    <recommendedName>
        <fullName evidence="9">Phosphoribosyl-ATP pyrophosphatase</fullName>
        <shortName evidence="9">PRA-PH</shortName>
        <ecNumber evidence="9">3.6.1.31</ecNumber>
    </recommendedName>
</protein>
<dbReference type="GO" id="GO:0004636">
    <property type="term" value="F:phosphoribosyl-ATP diphosphatase activity"/>
    <property type="evidence" value="ECO:0007669"/>
    <property type="project" value="UniProtKB-EC"/>
</dbReference>
<keyword evidence="9" id="KW-0963">Cytoplasm</keyword>
<evidence type="ECO:0000256" key="4">
    <source>
        <dbReference type="ARBA" id="ARBA00022605"/>
    </source>
</evidence>
<evidence type="ECO:0000256" key="5">
    <source>
        <dbReference type="ARBA" id="ARBA00022741"/>
    </source>
</evidence>